<feature type="active site" evidence="3">
    <location>
        <position position="100"/>
    </location>
</feature>
<dbReference type="Pfam" id="PF07687">
    <property type="entry name" value="M20_dimer"/>
    <property type="match status" value="1"/>
</dbReference>
<dbReference type="EMBL" id="JAMTCK010000001">
    <property type="protein sequence ID" value="MCP2163268.1"/>
    <property type="molecule type" value="Genomic_DNA"/>
</dbReference>
<evidence type="ECO:0000256" key="1">
    <source>
        <dbReference type="ARBA" id="ARBA00022723"/>
    </source>
</evidence>
<evidence type="ECO:0000259" key="4">
    <source>
        <dbReference type="Pfam" id="PF07687"/>
    </source>
</evidence>
<accession>A0AAE3KIH3</accession>
<dbReference type="InterPro" id="IPR011650">
    <property type="entry name" value="Peptidase_M20_dimer"/>
</dbReference>
<proteinExistence type="predicted"/>
<dbReference type="SUPFAM" id="SSF53187">
    <property type="entry name" value="Zn-dependent exopeptidases"/>
    <property type="match status" value="1"/>
</dbReference>
<dbReference type="PIRSF" id="PIRSF037238">
    <property type="entry name" value="Carboxypeptidase_G2"/>
    <property type="match status" value="1"/>
</dbReference>
<organism evidence="5 6">
    <name type="scientific">Goodfellowiella coeruleoviolacea</name>
    <dbReference type="NCBI Taxonomy" id="334858"/>
    <lineage>
        <taxon>Bacteria</taxon>
        <taxon>Bacillati</taxon>
        <taxon>Actinomycetota</taxon>
        <taxon>Actinomycetes</taxon>
        <taxon>Pseudonocardiales</taxon>
        <taxon>Pseudonocardiaceae</taxon>
        <taxon>Goodfellowiella</taxon>
    </lineage>
</organism>
<dbReference type="InterPro" id="IPR036264">
    <property type="entry name" value="Bact_exopeptidase_dim_dom"/>
</dbReference>
<dbReference type="InterPro" id="IPR050072">
    <property type="entry name" value="Peptidase_M20A"/>
</dbReference>
<dbReference type="SUPFAM" id="SSF55031">
    <property type="entry name" value="Bacterial exopeptidase dimerisation domain"/>
    <property type="match status" value="1"/>
</dbReference>
<evidence type="ECO:0000256" key="2">
    <source>
        <dbReference type="ARBA" id="ARBA00022801"/>
    </source>
</evidence>
<dbReference type="GO" id="GO:0004180">
    <property type="term" value="F:carboxypeptidase activity"/>
    <property type="evidence" value="ECO:0007669"/>
    <property type="project" value="UniProtKB-KW"/>
</dbReference>
<dbReference type="PANTHER" id="PTHR43808">
    <property type="entry name" value="ACETYLORNITHINE DEACETYLASE"/>
    <property type="match status" value="1"/>
</dbReference>
<dbReference type="Gene3D" id="3.40.630.10">
    <property type="entry name" value="Zn peptidases"/>
    <property type="match status" value="1"/>
</dbReference>
<feature type="domain" description="Peptidase M20 dimerisation" evidence="4">
    <location>
        <begin position="195"/>
        <end position="289"/>
    </location>
</feature>
<name>A0AAE3KIH3_9PSEU</name>
<dbReference type="GO" id="GO:0046872">
    <property type="term" value="F:metal ion binding"/>
    <property type="evidence" value="ECO:0007669"/>
    <property type="project" value="UniProtKB-KW"/>
</dbReference>
<sequence length="404" mass="43090">MTRPPHRKAHDLSAKSLSTWCRGELDELLGDVSMLVRHESPSGEKALLDRTADSIMAWLDRRLGAPDHWTRHDHAEHGDLLEVTYSGATGAPVLMIGHYDTVWPSGTLDGWPFAVRADGTATGPGIYDMKAGLVTGVWAVLALRAFDLPCPTVRFLFNGDEELGSPKSRPHIERAAQDCLAALVLEPGVGWDVKTERKGVGIFTVTTHGVEAHAGNNPTDGASAVHALAEIVHQLTREADHDRGTTINVGTISGGTARNVIAGQASCLIDIRVSEQAEAERIDRVFAALRASDPRVRVRVDGRWSRPPMRLGPASRTLFDLANDVATALRAPLDPISVGGGSDANFVSALGLPVLDGLGASGGGAHARHEHVVVDDIPDRVALVAGLLSRLADEPRGQRHPQDG</sequence>
<dbReference type="Pfam" id="PF01546">
    <property type="entry name" value="Peptidase_M20"/>
    <property type="match status" value="1"/>
</dbReference>
<dbReference type="Proteomes" id="UP001206128">
    <property type="component" value="Unassembled WGS sequence"/>
</dbReference>
<evidence type="ECO:0000313" key="6">
    <source>
        <dbReference type="Proteomes" id="UP001206128"/>
    </source>
</evidence>
<dbReference type="AlphaFoldDB" id="A0AAE3KIH3"/>
<feature type="active site" description="Proton acceptor" evidence="3">
    <location>
        <position position="161"/>
    </location>
</feature>
<evidence type="ECO:0000313" key="5">
    <source>
        <dbReference type="EMBL" id="MCP2163268.1"/>
    </source>
</evidence>
<keyword evidence="2" id="KW-0378">Hydrolase</keyword>
<dbReference type="PANTHER" id="PTHR43808:SF9">
    <property type="entry name" value="BLL0789 PROTEIN"/>
    <property type="match status" value="1"/>
</dbReference>
<keyword evidence="1" id="KW-0479">Metal-binding</keyword>
<comment type="caution">
    <text evidence="5">The sequence shown here is derived from an EMBL/GenBank/DDBJ whole genome shotgun (WGS) entry which is preliminary data.</text>
</comment>
<evidence type="ECO:0000256" key="3">
    <source>
        <dbReference type="PIRSR" id="PIRSR037238-1"/>
    </source>
</evidence>
<dbReference type="CDD" id="cd03885">
    <property type="entry name" value="M20_CPDG2"/>
    <property type="match status" value="1"/>
</dbReference>
<dbReference type="Gene3D" id="3.30.70.360">
    <property type="match status" value="1"/>
</dbReference>
<reference evidence="5" key="1">
    <citation type="submission" date="2022-06" db="EMBL/GenBank/DDBJ databases">
        <title>Genomic Encyclopedia of Archaeal and Bacterial Type Strains, Phase II (KMG-II): from individual species to whole genera.</title>
        <authorList>
            <person name="Goeker M."/>
        </authorList>
    </citation>
    <scope>NUCLEOTIDE SEQUENCE</scope>
    <source>
        <strain evidence="5">DSM 43935</strain>
    </source>
</reference>
<keyword evidence="5" id="KW-0645">Protease</keyword>
<keyword evidence="5" id="KW-0121">Carboxypeptidase</keyword>
<dbReference type="InterPro" id="IPR002933">
    <property type="entry name" value="Peptidase_M20"/>
</dbReference>
<protein>
    <submittedName>
        <fullName evidence="5">Glutamate carboxypeptidase</fullName>
    </submittedName>
</protein>
<dbReference type="InterPro" id="IPR017150">
    <property type="entry name" value="Pept_M20_glutamate_carboxypep"/>
</dbReference>
<gene>
    <name evidence="5" type="ORF">LX83_000108</name>
</gene>
<keyword evidence="6" id="KW-1185">Reference proteome</keyword>